<dbReference type="WormBase" id="SRAE_2000290600">
    <property type="protein sequence ID" value="SRP06529"/>
    <property type="gene ID" value="WBGene00263123"/>
</dbReference>
<protein>
    <recommendedName>
        <fullName evidence="9">Metalloendopeptidase</fullName>
        <ecNumber evidence="9">3.4.24.-</ecNumber>
    </recommendedName>
</protein>
<reference evidence="14" key="2">
    <citation type="submission" date="2020-12" db="UniProtKB">
        <authorList>
            <consortium name="WormBaseParasite"/>
        </authorList>
    </citation>
    <scope>IDENTIFICATION</scope>
</reference>
<keyword evidence="1" id="KW-0245">EGF-like domain</keyword>
<name>A0A090LJG2_STRRB</name>
<accession>A0A090LJG2</accession>
<dbReference type="SMART" id="SM00235">
    <property type="entry name" value="ZnMc"/>
    <property type="match status" value="1"/>
</dbReference>
<organism evidence="12">
    <name type="scientific">Strongyloides ratti</name>
    <name type="common">Parasitic roundworm</name>
    <dbReference type="NCBI Taxonomy" id="34506"/>
    <lineage>
        <taxon>Eukaryota</taxon>
        <taxon>Metazoa</taxon>
        <taxon>Ecdysozoa</taxon>
        <taxon>Nematoda</taxon>
        <taxon>Chromadorea</taxon>
        <taxon>Rhabditida</taxon>
        <taxon>Tylenchina</taxon>
        <taxon>Panagrolaimomorpha</taxon>
        <taxon>Strongyloidoidea</taxon>
        <taxon>Strongyloididae</taxon>
        <taxon>Strongyloides</taxon>
    </lineage>
</organism>
<comment type="cofactor">
    <cofactor evidence="9">
        <name>Zn(2+)</name>
        <dbReference type="ChEBI" id="CHEBI:29105"/>
    </cofactor>
    <text evidence="9">Binds 1 zinc ion per subunit.</text>
</comment>
<dbReference type="OrthoDB" id="5780917at2759"/>
<dbReference type="Gene3D" id="2.60.120.290">
    <property type="entry name" value="Spermadhesin, CUB domain"/>
    <property type="match status" value="1"/>
</dbReference>
<dbReference type="Proteomes" id="UP000035682">
    <property type="component" value="Unplaced"/>
</dbReference>
<keyword evidence="6 9" id="KW-0482">Metalloprotease</keyword>
<dbReference type="InterPro" id="IPR006026">
    <property type="entry name" value="Peptidase_Metallo"/>
</dbReference>
<evidence type="ECO:0000256" key="9">
    <source>
        <dbReference type="RuleBase" id="RU361183"/>
    </source>
</evidence>
<evidence type="ECO:0000313" key="14">
    <source>
        <dbReference type="WBParaSite" id="SRAE_2000290600.1"/>
    </source>
</evidence>
<dbReference type="CDD" id="cd00054">
    <property type="entry name" value="EGF_CA"/>
    <property type="match status" value="1"/>
</dbReference>
<evidence type="ECO:0000256" key="8">
    <source>
        <dbReference type="PROSITE-ProRule" id="PRU01211"/>
    </source>
</evidence>
<dbReference type="Pfam" id="PF01400">
    <property type="entry name" value="Astacin"/>
    <property type="match status" value="1"/>
</dbReference>
<evidence type="ECO:0000313" key="13">
    <source>
        <dbReference type="Proteomes" id="UP000035682"/>
    </source>
</evidence>
<dbReference type="PRINTS" id="PR00480">
    <property type="entry name" value="ASTACIN"/>
</dbReference>
<reference evidence="12 13" key="1">
    <citation type="submission" date="2014-09" db="EMBL/GenBank/DDBJ databases">
        <authorList>
            <person name="Martin A.A."/>
        </authorList>
    </citation>
    <scope>NUCLEOTIDE SEQUENCE</scope>
    <source>
        <strain evidence="13">ED321</strain>
        <strain evidence="12">ED321 Heterogonic</strain>
    </source>
</reference>
<keyword evidence="4 9" id="KW-0378">Hydrolase</keyword>
<dbReference type="AlphaFoldDB" id="A0A090LJG2"/>
<evidence type="ECO:0000256" key="4">
    <source>
        <dbReference type="ARBA" id="ARBA00022801"/>
    </source>
</evidence>
<keyword evidence="10" id="KW-1133">Transmembrane helix</keyword>
<feature type="domain" description="Peptidase M12A" evidence="11">
    <location>
        <begin position="79"/>
        <end position="273"/>
    </location>
</feature>
<evidence type="ECO:0000256" key="5">
    <source>
        <dbReference type="ARBA" id="ARBA00022833"/>
    </source>
</evidence>
<evidence type="ECO:0000256" key="3">
    <source>
        <dbReference type="ARBA" id="ARBA00022723"/>
    </source>
</evidence>
<dbReference type="RefSeq" id="XP_024507448.1">
    <property type="nucleotide sequence ID" value="XM_024654035.1"/>
</dbReference>
<dbReference type="GO" id="GO:0008270">
    <property type="term" value="F:zinc ion binding"/>
    <property type="evidence" value="ECO:0007669"/>
    <property type="project" value="InterPro"/>
</dbReference>
<dbReference type="PANTHER" id="PTHR10127">
    <property type="entry name" value="DISCOIDIN, CUB, EGF, LAMININ , AND ZINC METALLOPROTEASE DOMAIN CONTAINING"/>
    <property type="match status" value="1"/>
</dbReference>
<dbReference type="InterPro" id="IPR001506">
    <property type="entry name" value="Peptidase_M12A"/>
</dbReference>
<evidence type="ECO:0000313" key="12">
    <source>
        <dbReference type="EMBL" id="CEF68248.2"/>
    </source>
</evidence>
<feature type="disulfide bond" evidence="8">
    <location>
        <begin position="117"/>
        <end position="272"/>
    </location>
</feature>
<keyword evidence="13" id="KW-1185">Reference proteome</keyword>
<keyword evidence="7 8" id="KW-1015">Disulfide bond</keyword>
<evidence type="ECO:0000256" key="6">
    <source>
        <dbReference type="ARBA" id="ARBA00023049"/>
    </source>
</evidence>
<keyword evidence="10" id="KW-0812">Transmembrane</keyword>
<proteinExistence type="predicted"/>
<dbReference type="STRING" id="34506.A0A090LJG2"/>
<evidence type="ECO:0000313" key="15">
    <source>
        <dbReference type="WormBase" id="SRAE_2000290600"/>
    </source>
</evidence>
<evidence type="ECO:0000256" key="10">
    <source>
        <dbReference type="SAM" id="Phobius"/>
    </source>
</evidence>
<dbReference type="InterPro" id="IPR000742">
    <property type="entry name" value="EGF"/>
</dbReference>
<gene>
    <name evidence="12 14 15" type="ORF">SRAE_2000290600</name>
</gene>
<keyword evidence="2 9" id="KW-0645">Protease</keyword>
<dbReference type="PROSITE" id="PS00022">
    <property type="entry name" value="EGF_1"/>
    <property type="match status" value="1"/>
</dbReference>
<dbReference type="InterPro" id="IPR024079">
    <property type="entry name" value="MetalloPept_cat_dom_sf"/>
</dbReference>
<dbReference type="InterPro" id="IPR000859">
    <property type="entry name" value="CUB_dom"/>
</dbReference>
<keyword evidence="5 9" id="KW-0862">Zinc</keyword>
<comment type="caution">
    <text evidence="8">Lacks conserved residue(s) required for the propagation of feature annotation.</text>
</comment>
<evidence type="ECO:0000259" key="11">
    <source>
        <dbReference type="PROSITE" id="PS51864"/>
    </source>
</evidence>
<dbReference type="SUPFAM" id="SSF55486">
    <property type="entry name" value="Metalloproteases ('zincins'), catalytic domain"/>
    <property type="match status" value="1"/>
</dbReference>
<dbReference type="PANTHER" id="PTHR10127:SF780">
    <property type="entry name" value="METALLOENDOPEPTIDASE"/>
    <property type="match status" value="1"/>
</dbReference>
<dbReference type="InterPro" id="IPR035914">
    <property type="entry name" value="Sperma_CUB_dom_sf"/>
</dbReference>
<dbReference type="PROSITE" id="PS51864">
    <property type="entry name" value="ASTACIN"/>
    <property type="match status" value="1"/>
</dbReference>
<dbReference type="PROSITE" id="PS01186">
    <property type="entry name" value="EGF_2"/>
    <property type="match status" value="1"/>
</dbReference>
<dbReference type="GO" id="GO:0006508">
    <property type="term" value="P:proteolysis"/>
    <property type="evidence" value="ECO:0007669"/>
    <property type="project" value="UniProtKB-KW"/>
</dbReference>
<evidence type="ECO:0000256" key="7">
    <source>
        <dbReference type="ARBA" id="ARBA00023157"/>
    </source>
</evidence>
<dbReference type="Pfam" id="PF00431">
    <property type="entry name" value="CUB"/>
    <property type="match status" value="1"/>
</dbReference>
<dbReference type="CTD" id="36380616"/>
<dbReference type="EMBL" id="LN609529">
    <property type="protein sequence ID" value="CEF68248.2"/>
    <property type="molecule type" value="Genomic_DNA"/>
</dbReference>
<sequence>MHFFEKVLFLNMINLKKLFLHSVIYMLYIFPYMINSTNFSSNDDYIEKGNIKRSIEEINNFKYDNEKIDEISTNNRKKRDIIKSHYNWTSPIFYYSDSRINYRIIKQAISILEEHTCLKFAKPNNLFRIPTGIRFLRSRKCYASLGKIVDKGWQIIYVGKECNTVVGVLRLIIRTLGIIYEHCRLDRNFFIKVYEENIAQSSKEDFQILPQAKIKQLHLPYEYGSFMHFGMFTGSKNKMKTLTPKDLHYKYTVGQQESLTFNDVKTLNMHYCSKECRIRIPCYNYGYQDPNNCYKCICIDGFEGIHCEKLTRSAPWCGPKELYAKEKPIFFKLVGKKKCIYHIRSTRNRQIKIVILKMRMEPTYTTTCSIHRSLEIKFWLDKSVSGARFCFQKYSKIIKSQSNHVILYYRSKDARSYVYLYFKEASQINIHRE</sequence>
<dbReference type="GeneID" id="36380616"/>
<evidence type="ECO:0000256" key="1">
    <source>
        <dbReference type="ARBA" id="ARBA00022536"/>
    </source>
</evidence>
<feature type="transmembrane region" description="Helical" evidence="10">
    <location>
        <begin position="18"/>
        <end position="34"/>
    </location>
</feature>
<keyword evidence="10" id="KW-0472">Membrane</keyword>
<dbReference type="GO" id="GO:0004222">
    <property type="term" value="F:metalloendopeptidase activity"/>
    <property type="evidence" value="ECO:0007669"/>
    <property type="project" value="UniProtKB-UniRule"/>
</dbReference>
<dbReference type="WBParaSite" id="SRAE_2000290600.1">
    <property type="protein sequence ID" value="SRAE_2000290600.1"/>
    <property type="gene ID" value="WBGene00263123"/>
</dbReference>
<dbReference type="Gene3D" id="3.40.390.10">
    <property type="entry name" value="Collagenase (Catalytic Domain)"/>
    <property type="match status" value="1"/>
</dbReference>
<dbReference type="SUPFAM" id="SSF49854">
    <property type="entry name" value="Spermadhesin, CUB domain"/>
    <property type="match status" value="1"/>
</dbReference>
<dbReference type="EC" id="3.4.24.-" evidence="9"/>
<keyword evidence="3 9" id="KW-0479">Metal-binding</keyword>
<evidence type="ECO:0000256" key="2">
    <source>
        <dbReference type="ARBA" id="ARBA00022670"/>
    </source>
</evidence>